<organism evidence="1 2">
    <name type="scientific">Rubroshorea leprosula</name>
    <dbReference type="NCBI Taxonomy" id="152421"/>
    <lineage>
        <taxon>Eukaryota</taxon>
        <taxon>Viridiplantae</taxon>
        <taxon>Streptophyta</taxon>
        <taxon>Embryophyta</taxon>
        <taxon>Tracheophyta</taxon>
        <taxon>Spermatophyta</taxon>
        <taxon>Magnoliopsida</taxon>
        <taxon>eudicotyledons</taxon>
        <taxon>Gunneridae</taxon>
        <taxon>Pentapetalae</taxon>
        <taxon>rosids</taxon>
        <taxon>malvids</taxon>
        <taxon>Malvales</taxon>
        <taxon>Dipterocarpaceae</taxon>
        <taxon>Rubroshorea</taxon>
    </lineage>
</organism>
<evidence type="ECO:0000313" key="1">
    <source>
        <dbReference type="EMBL" id="GKV14323.1"/>
    </source>
</evidence>
<evidence type="ECO:0000313" key="2">
    <source>
        <dbReference type="Proteomes" id="UP001054252"/>
    </source>
</evidence>
<dbReference type="Proteomes" id="UP001054252">
    <property type="component" value="Unassembled WGS sequence"/>
</dbReference>
<dbReference type="EMBL" id="BPVZ01000040">
    <property type="protein sequence ID" value="GKV14323.1"/>
    <property type="molecule type" value="Genomic_DNA"/>
</dbReference>
<name>A0AAV5JPC8_9ROSI</name>
<dbReference type="AlphaFoldDB" id="A0AAV5JPC8"/>
<sequence length="161" mass="17520">MIRSRHGSQTKKILSGGCRLEVRREDEKREEITGMGNSGRRGPELFVEADVSVQCFLSGDGYVRSLHHVLDGLDTKAANLATLVAFLGTEDASRSAFLSEAVGITLAECPNLSQNKSKLDDKVIVGIVVILARMVVEEKNKLDLSSESKDGRFTVFKPSPA</sequence>
<accession>A0AAV5JPC8</accession>
<protein>
    <submittedName>
        <fullName evidence="1">Uncharacterized protein</fullName>
    </submittedName>
</protein>
<proteinExistence type="predicted"/>
<comment type="caution">
    <text evidence="1">The sequence shown here is derived from an EMBL/GenBank/DDBJ whole genome shotgun (WGS) entry which is preliminary data.</text>
</comment>
<keyword evidence="2" id="KW-1185">Reference proteome</keyword>
<reference evidence="1 2" key="1">
    <citation type="journal article" date="2021" name="Commun. Biol.">
        <title>The genome of Shorea leprosula (Dipterocarpaceae) highlights the ecological relevance of drought in aseasonal tropical rainforests.</title>
        <authorList>
            <person name="Ng K.K.S."/>
            <person name="Kobayashi M.J."/>
            <person name="Fawcett J.A."/>
            <person name="Hatakeyama M."/>
            <person name="Paape T."/>
            <person name="Ng C.H."/>
            <person name="Ang C.C."/>
            <person name="Tnah L.H."/>
            <person name="Lee C.T."/>
            <person name="Nishiyama T."/>
            <person name="Sese J."/>
            <person name="O'Brien M.J."/>
            <person name="Copetti D."/>
            <person name="Mohd Noor M.I."/>
            <person name="Ong R.C."/>
            <person name="Putra M."/>
            <person name="Sireger I.Z."/>
            <person name="Indrioko S."/>
            <person name="Kosugi Y."/>
            <person name="Izuno A."/>
            <person name="Isagi Y."/>
            <person name="Lee S.L."/>
            <person name="Shimizu K.K."/>
        </authorList>
    </citation>
    <scope>NUCLEOTIDE SEQUENCE [LARGE SCALE GENOMIC DNA]</scope>
    <source>
        <strain evidence="1">214</strain>
    </source>
</reference>
<gene>
    <name evidence="1" type="ORF">SLEP1_g25218</name>
</gene>